<reference evidence="4" key="1">
    <citation type="submission" date="2016-04" db="UniProtKB">
        <authorList>
            <consortium name="WormBaseParasite"/>
        </authorList>
    </citation>
    <scope>IDENTIFICATION</scope>
</reference>
<dbReference type="OMA" id="MFFVFDM"/>
<evidence type="ECO:0000313" key="2">
    <source>
        <dbReference type="EMBL" id="VDM53136.1"/>
    </source>
</evidence>
<reference evidence="2 3" key="2">
    <citation type="submission" date="2018-11" db="EMBL/GenBank/DDBJ databases">
        <authorList>
            <consortium name="Pathogen Informatics"/>
        </authorList>
    </citation>
    <scope>NUCLEOTIDE SEQUENCE [LARGE SCALE GENOMIC DNA]</scope>
    <source>
        <strain evidence="2 3">Costa Rica</strain>
    </source>
</reference>
<dbReference type="AlphaFoldDB" id="A0A158PE59"/>
<evidence type="ECO:0000313" key="4">
    <source>
        <dbReference type="WBParaSite" id="ACOC_0000155001-mRNA-1"/>
    </source>
</evidence>
<accession>A0A158PE59</accession>
<protein>
    <submittedName>
        <fullName evidence="4">DUF1758 domain-containing protein</fullName>
    </submittedName>
</protein>
<proteinExistence type="predicted"/>
<sequence length="242" mass="27522">MSNVRLLSFSYSYAVTETDDHDAKLPNEIEQVVRHMKSGVIAQTPVPTKMRNKNDCSESSSKSSQPIPLRDIERVLPIYLKVYFKEKDKTKRALVECEVKNNQKLIDMLSVMLPKLKTMKGQSEASGRMYYTQRKFRKPAVLDYKSYSKIIIEDLADMDKSMFFVFDMAGRMDKQFNITEVLKGFLDEGVTVSSLNDLYTAHLSESLQVVASDVVADDMLGNTVEPQQYVAAVYLALLRCLS</sequence>
<evidence type="ECO:0000256" key="1">
    <source>
        <dbReference type="SAM" id="MobiDB-lite"/>
    </source>
</evidence>
<keyword evidence="3" id="KW-1185">Reference proteome</keyword>
<dbReference type="EMBL" id="UYYA01000237">
    <property type="protein sequence ID" value="VDM53136.1"/>
    <property type="molecule type" value="Genomic_DNA"/>
</dbReference>
<organism evidence="4">
    <name type="scientific">Angiostrongylus costaricensis</name>
    <name type="common">Nematode worm</name>
    <dbReference type="NCBI Taxonomy" id="334426"/>
    <lineage>
        <taxon>Eukaryota</taxon>
        <taxon>Metazoa</taxon>
        <taxon>Ecdysozoa</taxon>
        <taxon>Nematoda</taxon>
        <taxon>Chromadorea</taxon>
        <taxon>Rhabditida</taxon>
        <taxon>Rhabditina</taxon>
        <taxon>Rhabditomorpha</taxon>
        <taxon>Strongyloidea</taxon>
        <taxon>Metastrongylidae</taxon>
        <taxon>Angiostrongylus</taxon>
    </lineage>
</organism>
<dbReference type="Proteomes" id="UP000267027">
    <property type="component" value="Unassembled WGS sequence"/>
</dbReference>
<evidence type="ECO:0000313" key="3">
    <source>
        <dbReference type="Proteomes" id="UP000267027"/>
    </source>
</evidence>
<gene>
    <name evidence="2" type="ORF">ACOC_LOCUS1551</name>
</gene>
<dbReference type="WBParaSite" id="ACOC_0000155001-mRNA-1">
    <property type="protein sequence ID" value="ACOC_0000155001-mRNA-1"/>
    <property type="gene ID" value="ACOC_0000155001"/>
</dbReference>
<feature type="region of interest" description="Disordered" evidence="1">
    <location>
        <begin position="40"/>
        <end position="65"/>
    </location>
</feature>
<name>A0A158PE59_ANGCS</name>
<dbReference type="OrthoDB" id="5850460at2759"/>